<feature type="transmembrane region" description="Helical" evidence="5">
    <location>
        <begin position="52"/>
        <end position="73"/>
    </location>
</feature>
<keyword evidence="2 5" id="KW-0812">Transmembrane</keyword>
<keyword evidence="7" id="KW-1185">Reference proteome</keyword>
<dbReference type="Proteomes" id="UP001596226">
    <property type="component" value="Unassembled WGS sequence"/>
</dbReference>
<gene>
    <name evidence="6" type="ORF">ACFQGL_26360</name>
</gene>
<dbReference type="EMBL" id="JBHSQS010000022">
    <property type="protein sequence ID" value="MFC5926867.1"/>
    <property type="molecule type" value="Genomic_DNA"/>
</dbReference>
<sequence>MGVDVTPGVGGQTSRDWLVPASAFAVNGALYGSLLTRFPEIADRVSASETEFGMVLFASAIGGLLGSLVAPLLARAVGEWAATLLAGVGYALLAVGVAWAPRLAVLGGALLLLGLLDGAHDVVMNAFAVRIQQASGSTLMGRMHATWSLSLAGAGGLGTVAAGLRVPVAVHIGVAAATALVLQLAVALRSRGRTPAGAPGPAAASTGPPRQRGIRVRLRHVLPVLGLAALAASYVESPGQEWTGLLLSRGFDAAPQVAAVAPVLFAAGLVVSRLVLDAAVRRSGPATVAVFSGTTMIAAAAVGFVVTLAGGSAWWALAAVTVAGLGAGPVFPLLFGAADHLSIRHGIPAARTASIVSALSRMGAISAPVVVGSLTDALGLGMIFAVMTAGAVLVLLALPRAVR</sequence>
<feature type="transmembrane region" description="Helical" evidence="5">
    <location>
        <begin position="145"/>
        <end position="162"/>
    </location>
</feature>
<feature type="transmembrane region" description="Helical" evidence="5">
    <location>
        <begin position="168"/>
        <end position="188"/>
    </location>
</feature>
<protein>
    <submittedName>
        <fullName evidence="6">MFS transporter</fullName>
    </submittedName>
</protein>
<dbReference type="SUPFAM" id="SSF103473">
    <property type="entry name" value="MFS general substrate transporter"/>
    <property type="match status" value="1"/>
</dbReference>
<feature type="transmembrane region" description="Helical" evidence="5">
    <location>
        <begin position="105"/>
        <end position="124"/>
    </location>
</feature>
<dbReference type="InterPro" id="IPR036259">
    <property type="entry name" value="MFS_trans_sf"/>
</dbReference>
<feature type="transmembrane region" description="Helical" evidence="5">
    <location>
        <begin position="288"/>
        <end position="308"/>
    </location>
</feature>
<feature type="transmembrane region" description="Helical" evidence="5">
    <location>
        <begin position="80"/>
        <end position="99"/>
    </location>
</feature>
<dbReference type="InterPro" id="IPR051788">
    <property type="entry name" value="MFS_Transporter"/>
</dbReference>
<feature type="transmembrane region" description="Helical" evidence="5">
    <location>
        <begin position="255"/>
        <end position="276"/>
    </location>
</feature>
<comment type="subcellular location">
    <subcellularLocation>
        <location evidence="1">Membrane</location>
        <topology evidence="1">Multi-pass membrane protein</topology>
    </subcellularLocation>
</comment>
<comment type="caution">
    <text evidence="6">The sequence shown here is derived from an EMBL/GenBank/DDBJ whole genome shotgun (WGS) entry which is preliminary data.</text>
</comment>
<dbReference type="Pfam" id="PF07690">
    <property type="entry name" value="MFS_1"/>
    <property type="match status" value="1"/>
</dbReference>
<proteinExistence type="predicted"/>
<evidence type="ECO:0000256" key="5">
    <source>
        <dbReference type="SAM" id="Phobius"/>
    </source>
</evidence>
<accession>A0ABW1HEY4</accession>
<evidence type="ECO:0000313" key="7">
    <source>
        <dbReference type="Proteomes" id="UP001596226"/>
    </source>
</evidence>
<organism evidence="6 7">
    <name type="scientific">Micromonospora vulcania</name>
    <dbReference type="NCBI Taxonomy" id="1441873"/>
    <lineage>
        <taxon>Bacteria</taxon>
        <taxon>Bacillati</taxon>
        <taxon>Actinomycetota</taxon>
        <taxon>Actinomycetes</taxon>
        <taxon>Micromonosporales</taxon>
        <taxon>Micromonosporaceae</taxon>
        <taxon>Micromonospora</taxon>
    </lineage>
</organism>
<evidence type="ECO:0000256" key="4">
    <source>
        <dbReference type="ARBA" id="ARBA00023136"/>
    </source>
</evidence>
<dbReference type="RefSeq" id="WP_377515152.1">
    <property type="nucleotide sequence ID" value="NZ_JBHSQS010000022.1"/>
</dbReference>
<evidence type="ECO:0000256" key="1">
    <source>
        <dbReference type="ARBA" id="ARBA00004141"/>
    </source>
</evidence>
<dbReference type="PANTHER" id="PTHR23514">
    <property type="entry name" value="BYPASS OF STOP CODON PROTEIN 6"/>
    <property type="match status" value="1"/>
</dbReference>
<feature type="transmembrane region" description="Helical" evidence="5">
    <location>
        <begin position="349"/>
        <end position="371"/>
    </location>
</feature>
<feature type="transmembrane region" description="Helical" evidence="5">
    <location>
        <begin position="314"/>
        <end position="337"/>
    </location>
</feature>
<name>A0ABW1HEY4_9ACTN</name>
<reference evidence="7" key="1">
    <citation type="journal article" date="2019" name="Int. J. Syst. Evol. Microbiol.">
        <title>The Global Catalogue of Microorganisms (GCM) 10K type strain sequencing project: providing services to taxonomists for standard genome sequencing and annotation.</title>
        <authorList>
            <consortium name="The Broad Institute Genomics Platform"/>
            <consortium name="The Broad Institute Genome Sequencing Center for Infectious Disease"/>
            <person name="Wu L."/>
            <person name="Ma J."/>
        </authorList>
    </citation>
    <scope>NUCLEOTIDE SEQUENCE [LARGE SCALE GENOMIC DNA]</scope>
    <source>
        <strain evidence="7">CGMCC 4.7144</strain>
    </source>
</reference>
<evidence type="ECO:0000313" key="6">
    <source>
        <dbReference type="EMBL" id="MFC5926867.1"/>
    </source>
</evidence>
<feature type="transmembrane region" description="Helical" evidence="5">
    <location>
        <begin position="218"/>
        <end position="235"/>
    </location>
</feature>
<dbReference type="PANTHER" id="PTHR23514:SF13">
    <property type="entry name" value="INNER MEMBRANE PROTEIN YBJJ"/>
    <property type="match status" value="1"/>
</dbReference>
<evidence type="ECO:0000256" key="3">
    <source>
        <dbReference type="ARBA" id="ARBA00022989"/>
    </source>
</evidence>
<keyword evidence="3 5" id="KW-1133">Transmembrane helix</keyword>
<dbReference type="Gene3D" id="1.20.1250.20">
    <property type="entry name" value="MFS general substrate transporter like domains"/>
    <property type="match status" value="1"/>
</dbReference>
<evidence type="ECO:0000256" key="2">
    <source>
        <dbReference type="ARBA" id="ARBA00022692"/>
    </source>
</evidence>
<keyword evidence="4 5" id="KW-0472">Membrane</keyword>
<feature type="transmembrane region" description="Helical" evidence="5">
    <location>
        <begin position="377"/>
        <end position="398"/>
    </location>
</feature>
<dbReference type="InterPro" id="IPR011701">
    <property type="entry name" value="MFS"/>
</dbReference>